<protein>
    <submittedName>
        <fullName evidence="1">Uncharacterized protein</fullName>
    </submittedName>
</protein>
<comment type="caution">
    <text evidence="1">The sequence shown here is derived from an EMBL/GenBank/DDBJ whole genome shotgun (WGS) entry which is preliminary data.</text>
</comment>
<dbReference type="OrthoDB" id="10407755at2759"/>
<evidence type="ECO:0000313" key="2">
    <source>
        <dbReference type="Proteomes" id="UP000276133"/>
    </source>
</evidence>
<organism evidence="1 2">
    <name type="scientific">Brachionus plicatilis</name>
    <name type="common">Marine rotifer</name>
    <name type="synonym">Brachionus muelleri</name>
    <dbReference type="NCBI Taxonomy" id="10195"/>
    <lineage>
        <taxon>Eukaryota</taxon>
        <taxon>Metazoa</taxon>
        <taxon>Spiralia</taxon>
        <taxon>Gnathifera</taxon>
        <taxon>Rotifera</taxon>
        <taxon>Eurotatoria</taxon>
        <taxon>Monogononta</taxon>
        <taxon>Pseudotrocha</taxon>
        <taxon>Ploima</taxon>
        <taxon>Brachionidae</taxon>
        <taxon>Brachionus</taxon>
    </lineage>
</organism>
<dbReference type="Proteomes" id="UP000276133">
    <property type="component" value="Unassembled WGS sequence"/>
</dbReference>
<sequence>MFSQSCDHSTNHIWQYKDLDSNTTSICYVDKKEIGDVDFFISKVKDIESETKCLINLHGVQNQNGIVWLRIKNKSKDLRSFAILLINSYTKNSCKEIVLPKMSQKNASITKKKTLTRSCTENSIGCGVSSSNPFGSILTPFREENSIEISKKMSNDQEMNLSNNQINSHSSIEEQAKKENRQSTKQRYTLDFLLARSTMPESKKLPRNWKQLNIMYPNICFVGTVLSYFNVSKYYDHWIRIQNENPELHNPVETLTNIQYLNLSQDKQPSQDISRRNYPNLINGFKNNPEQINSKSKTKTYALFTNETSRVDLGFFSAQNKSQKNSKKLFSN</sequence>
<proteinExistence type="predicted"/>
<evidence type="ECO:0000313" key="1">
    <source>
        <dbReference type="EMBL" id="RNA13018.1"/>
    </source>
</evidence>
<gene>
    <name evidence="1" type="ORF">BpHYR1_031696</name>
</gene>
<dbReference type="EMBL" id="REGN01005527">
    <property type="protein sequence ID" value="RNA13018.1"/>
    <property type="molecule type" value="Genomic_DNA"/>
</dbReference>
<dbReference type="AlphaFoldDB" id="A0A3M7QPY1"/>
<accession>A0A3M7QPY1</accession>
<name>A0A3M7QPY1_BRAPC</name>
<reference evidence="1 2" key="1">
    <citation type="journal article" date="2018" name="Sci. Rep.">
        <title>Genomic signatures of local adaptation to the degree of environmental predictability in rotifers.</title>
        <authorList>
            <person name="Franch-Gras L."/>
            <person name="Hahn C."/>
            <person name="Garcia-Roger E.M."/>
            <person name="Carmona M.J."/>
            <person name="Serra M."/>
            <person name="Gomez A."/>
        </authorList>
    </citation>
    <scope>NUCLEOTIDE SEQUENCE [LARGE SCALE GENOMIC DNA]</scope>
    <source>
        <strain evidence="1">HYR1</strain>
    </source>
</reference>
<keyword evidence="2" id="KW-1185">Reference proteome</keyword>